<keyword evidence="3" id="KW-1185">Reference proteome</keyword>
<evidence type="ECO:0000313" key="2">
    <source>
        <dbReference type="EMBL" id="VBA36877.1"/>
    </source>
</evidence>
<dbReference type="InterPro" id="IPR036689">
    <property type="entry name" value="ESAT-6-like_sf"/>
</dbReference>
<reference evidence="2 3" key="1">
    <citation type="submission" date="2018-09" db="EMBL/GenBank/DDBJ databases">
        <authorList>
            <person name="Tagini F."/>
        </authorList>
    </citation>
    <scope>NUCLEOTIDE SEQUENCE [LARGE SCALE GENOMIC DNA]</scope>
    <source>
        <strain evidence="2 3">MK13</strain>
    </source>
</reference>
<sequence length="145" mass="15874">MAGELTMRLEAMASAAQILANQSDDLKAELDSITDDWRALSASWPGIAASAFQPPWEEWHQGATAVAAILSEHSQRLLRSLDLMLDHETIAVKAESNILSSHQNQGRRTQKPSRGGRLLIRIWTPDDLQVLFANCDQGLGDTVGV</sequence>
<evidence type="ECO:0008006" key="4">
    <source>
        <dbReference type="Google" id="ProtNLM"/>
    </source>
</evidence>
<dbReference type="AlphaFoldDB" id="A0A498PVD5"/>
<dbReference type="EMBL" id="UPHQ01000055">
    <property type="protein sequence ID" value="VBA36877.1"/>
    <property type="molecule type" value="Genomic_DNA"/>
</dbReference>
<keyword evidence="1" id="KW-0175">Coiled coil</keyword>
<evidence type="ECO:0000313" key="3">
    <source>
        <dbReference type="Proteomes" id="UP000267289"/>
    </source>
</evidence>
<dbReference type="Pfam" id="PF06013">
    <property type="entry name" value="WXG100"/>
    <property type="match status" value="1"/>
</dbReference>
<dbReference type="RefSeq" id="WP_082274851.1">
    <property type="nucleotide sequence ID" value="NZ_UPHQ01000055.1"/>
</dbReference>
<dbReference type="Proteomes" id="UP000267289">
    <property type="component" value="Unassembled WGS sequence"/>
</dbReference>
<gene>
    <name evidence="2" type="ORF">LAUMK13_01366</name>
</gene>
<proteinExistence type="predicted"/>
<accession>A0A498PVD5</accession>
<feature type="coiled-coil region" evidence="1">
    <location>
        <begin position="9"/>
        <end position="36"/>
    </location>
</feature>
<dbReference type="SUPFAM" id="SSF140453">
    <property type="entry name" value="EsxAB dimer-like"/>
    <property type="match status" value="1"/>
</dbReference>
<dbReference type="InterPro" id="IPR010310">
    <property type="entry name" value="T7SS_ESAT-6-like"/>
</dbReference>
<dbReference type="OrthoDB" id="3787781at2"/>
<name>A0A498PVD5_9MYCO</name>
<dbReference type="NCBIfam" id="TIGR03930">
    <property type="entry name" value="WXG100_ESAT6"/>
    <property type="match status" value="1"/>
</dbReference>
<evidence type="ECO:0000256" key="1">
    <source>
        <dbReference type="SAM" id="Coils"/>
    </source>
</evidence>
<organism evidence="2 3">
    <name type="scientific">Mycobacterium innocens</name>
    <dbReference type="NCBI Taxonomy" id="2341083"/>
    <lineage>
        <taxon>Bacteria</taxon>
        <taxon>Bacillati</taxon>
        <taxon>Actinomycetota</taxon>
        <taxon>Actinomycetes</taxon>
        <taxon>Mycobacteriales</taxon>
        <taxon>Mycobacteriaceae</taxon>
        <taxon>Mycobacterium</taxon>
    </lineage>
</organism>
<protein>
    <recommendedName>
        <fullName evidence="4">WXG100 family type VII secretion target</fullName>
    </recommendedName>
</protein>
<dbReference type="Gene3D" id="1.10.287.1060">
    <property type="entry name" value="ESAT-6-like"/>
    <property type="match status" value="1"/>
</dbReference>